<evidence type="ECO:0000256" key="1">
    <source>
        <dbReference type="SAM" id="MobiDB-lite"/>
    </source>
</evidence>
<dbReference type="Proteomes" id="UP001362899">
    <property type="component" value="Unassembled WGS sequence"/>
</dbReference>
<evidence type="ECO:0000313" key="3">
    <source>
        <dbReference type="Proteomes" id="UP001362899"/>
    </source>
</evidence>
<reference evidence="2 3" key="1">
    <citation type="journal article" date="2023" name="Elife">
        <title>Identification of key yeast species and microbe-microbe interactions impacting larval growth of Drosophila in the wild.</title>
        <authorList>
            <person name="Mure A."/>
            <person name="Sugiura Y."/>
            <person name="Maeda R."/>
            <person name="Honda K."/>
            <person name="Sakurai N."/>
            <person name="Takahashi Y."/>
            <person name="Watada M."/>
            <person name="Katoh T."/>
            <person name="Gotoh A."/>
            <person name="Gotoh Y."/>
            <person name="Taniguchi I."/>
            <person name="Nakamura K."/>
            <person name="Hayashi T."/>
            <person name="Katayama T."/>
            <person name="Uemura T."/>
            <person name="Hattori Y."/>
        </authorList>
    </citation>
    <scope>NUCLEOTIDE SEQUENCE [LARGE SCALE GENOMIC DNA]</scope>
    <source>
        <strain evidence="2 3">SB-73</strain>
    </source>
</reference>
<feature type="compositionally biased region" description="Low complexity" evidence="1">
    <location>
        <begin position="75"/>
        <end position="87"/>
    </location>
</feature>
<name>A0AAV5RJI0_STABA</name>
<dbReference type="AlphaFoldDB" id="A0AAV5RJI0"/>
<organism evidence="2 3">
    <name type="scientific">Starmerella bacillaris</name>
    <name type="common">Yeast</name>
    <name type="synonym">Candida zemplinina</name>
    <dbReference type="NCBI Taxonomy" id="1247836"/>
    <lineage>
        <taxon>Eukaryota</taxon>
        <taxon>Fungi</taxon>
        <taxon>Dikarya</taxon>
        <taxon>Ascomycota</taxon>
        <taxon>Saccharomycotina</taxon>
        <taxon>Dipodascomycetes</taxon>
        <taxon>Dipodascales</taxon>
        <taxon>Trichomonascaceae</taxon>
        <taxon>Starmerella</taxon>
    </lineage>
</organism>
<feature type="compositionally biased region" description="Basic residues" evidence="1">
    <location>
        <begin position="1"/>
        <end position="13"/>
    </location>
</feature>
<evidence type="ECO:0000313" key="2">
    <source>
        <dbReference type="EMBL" id="GMM51691.1"/>
    </source>
</evidence>
<proteinExistence type="predicted"/>
<feature type="compositionally biased region" description="Basic and acidic residues" evidence="1">
    <location>
        <begin position="97"/>
        <end position="111"/>
    </location>
</feature>
<protein>
    <submittedName>
        <fullName evidence="2">Uncharacterized protein</fullName>
    </submittedName>
</protein>
<accession>A0AAV5RJI0</accession>
<feature type="region of interest" description="Disordered" evidence="1">
    <location>
        <begin position="1"/>
        <end position="29"/>
    </location>
</feature>
<sequence length="128" mass="14539">MAKKQSLRSRAARRATEELDIEDIDESKQDTKVRIANELALIEARKGGHKKEPLDELTAISMGVHPEQLKAAQENKSNGKVSKGGSKNSKRNKKKQMKAEAIKDMLEEKINSSKQRHTSIRKFRQEDE</sequence>
<feature type="region of interest" description="Disordered" evidence="1">
    <location>
        <begin position="65"/>
        <end position="128"/>
    </location>
</feature>
<keyword evidence="3" id="KW-1185">Reference proteome</keyword>
<comment type="caution">
    <text evidence="2">The sequence shown here is derived from an EMBL/GenBank/DDBJ whole genome shotgun (WGS) entry which is preliminary data.</text>
</comment>
<dbReference type="EMBL" id="BTGC01000008">
    <property type="protein sequence ID" value="GMM51691.1"/>
    <property type="molecule type" value="Genomic_DNA"/>
</dbReference>
<gene>
    <name evidence="2" type="ORF">DASB73_026540</name>
</gene>